<keyword evidence="1" id="KW-1133">Transmembrane helix</keyword>
<dbReference type="EMBL" id="FOZK01000001">
    <property type="protein sequence ID" value="SFR92925.1"/>
    <property type="molecule type" value="Genomic_DNA"/>
</dbReference>
<feature type="transmembrane region" description="Helical" evidence="1">
    <location>
        <begin position="78"/>
        <end position="101"/>
    </location>
</feature>
<evidence type="ECO:0000313" key="2">
    <source>
        <dbReference type="EMBL" id="SFR92925.1"/>
    </source>
</evidence>
<dbReference type="OrthoDB" id="222475at2157"/>
<feature type="transmembrane region" description="Helical" evidence="1">
    <location>
        <begin position="21"/>
        <end position="42"/>
    </location>
</feature>
<feature type="transmembrane region" description="Helical" evidence="1">
    <location>
        <begin position="238"/>
        <end position="258"/>
    </location>
</feature>
<keyword evidence="1" id="KW-0812">Transmembrane</keyword>
<proteinExistence type="predicted"/>
<keyword evidence="1" id="KW-0472">Membrane</keyword>
<evidence type="ECO:0000256" key="1">
    <source>
        <dbReference type="SAM" id="Phobius"/>
    </source>
</evidence>
<sequence length="275" mass="28731">MSVDVGESFRNGLQGVFSARGIVVGLLLLAVALANLIVGQSISRHVMEWLFGQIMGGGPQQQAVMAQAGTSFPFALDLSIPVILALAFALLLVGELVRLIAIRLFASDSREAIPVDDVADGFGPAALKALVLGGAIAGLIEVVSVIPLLGAIIAWGLMLVFVFLRQVIALEDQGWAGTLSRSFELFMEDPIPIAGILFGLGFSSFLVAAGVPFLLTFFVLDGSMAATTGSTLGSPQSLVSLLGVVLATIFQVLGIAVVTDAFEQVREAVEAEEQF</sequence>
<name>A0A1I6KNW5_9EURY</name>
<organism evidence="2 3">
    <name type="scientific">Halomicrobium zhouii</name>
    <dbReference type="NCBI Taxonomy" id="767519"/>
    <lineage>
        <taxon>Archaea</taxon>
        <taxon>Methanobacteriati</taxon>
        <taxon>Methanobacteriota</taxon>
        <taxon>Stenosarchaea group</taxon>
        <taxon>Halobacteria</taxon>
        <taxon>Halobacteriales</taxon>
        <taxon>Haloarculaceae</taxon>
        <taxon>Halomicrobium</taxon>
    </lineage>
</organism>
<accession>A0A1I6KNW5</accession>
<dbReference type="Proteomes" id="UP000199062">
    <property type="component" value="Unassembled WGS sequence"/>
</dbReference>
<dbReference type="RefSeq" id="WP_089814767.1">
    <property type="nucleotide sequence ID" value="NZ_FOZK01000001.1"/>
</dbReference>
<gene>
    <name evidence="2" type="ORF">SAMN05216559_1182</name>
</gene>
<evidence type="ECO:0000313" key="3">
    <source>
        <dbReference type="Proteomes" id="UP000199062"/>
    </source>
</evidence>
<dbReference type="AlphaFoldDB" id="A0A1I6KNW5"/>
<protein>
    <submittedName>
        <fullName evidence="2">Uncharacterized protein</fullName>
    </submittedName>
</protein>
<reference evidence="2 3" key="1">
    <citation type="submission" date="2016-10" db="EMBL/GenBank/DDBJ databases">
        <authorList>
            <person name="de Groot N.N."/>
        </authorList>
    </citation>
    <scope>NUCLEOTIDE SEQUENCE [LARGE SCALE GENOMIC DNA]</scope>
    <source>
        <strain evidence="2 3">CGMCC 1.10457</strain>
    </source>
</reference>
<dbReference type="STRING" id="767519.SAMN05216559_1182"/>
<feature type="transmembrane region" description="Helical" evidence="1">
    <location>
        <begin position="146"/>
        <end position="170"/>
    </location>
</feature>
<keyword evidence="3" id="KW-1185">Reference proteome</keyword>
<feature type="transmembrane region" description="Helical" evidence="1">
    <location>
        <begin position="191"/>
        <end position="218"/>
    </location>
</feature>